<evidence type="ECO:0000313" key="2">
    <source>
        <dbReference type="EMBL" id="KAJ7381158.1"/>
    </source>
</evidence>
<gene>
    <name evidence="2" type="ORF">OS493_004757</name>
</gene>
<dbReference type="EMBL" id="MU826351">
    <property type="protein sequence ID" value="KAJ7381158.1"/>
    <property type="molecule type" value="Genomic_DNA"/>
</dbReference>
<organism evidence="2 3">
    <name type="scientific">Desmophyllum pertusum</name>
    <dbReference type="NCBI Taxonomy" id="174260"/>
    <lineage>
        <taxon>Eukaryota</taxon>
        <taxon>Metazoa</taxon>
        <taxon>Cnidaria</taxon>
        <taxon>Anthozoa</taxon>
        <taxon>Hexacorallia</taxon>
        <taxon>Scleractinia</taxon>
        <taxon>Caryophylliina</taxon>
        <taxon>Caryophylliidae</taxon>
        <taxon>Desmophyllum</taxon>
    </lineage>
</organism>
<dbReference type="OrthoDB" id="120976at2759"/>
<accession>A0A9W9ZIC9</accession>
<comment type="caution">
    <text evidence="2">The sequence shown here is derived from an EMBL/GenBank/DDBJ whole genome shotgun (WGS) entry which is preliminary data.</text>
</comment>
<keyword evidence="3" id="KW-1185">Reference proteome</keyword>
<name>A0A9W9ZIC9_9CNID</name>
<dbReference type="AlphaFoldDB" id="A0A9W9ZIC9"/>
<dbReference type="Proteomes" id="UP001163046">
    <property type="component" value="Unassembled WGS sequence"/>
</dbReference>
<evidence type="ECO:0000313" key="3">
    <source>
        <dbReference type="Proteomes" id="UP001163046"/>
    </source>
</evidence>
<evidence type="ECO:0000256" key="1">
    <source>
        <dbReference type="SAM" id="MobiDB-lite"/>
    </source>
</evidence>
<feature type="region of interest" description="Disordered" evidence="1">
    <location>
        <begin position="1"/>
        <end position="20"/>
    </location>
</feature>
<reference evidence="2" key="1">
    <citation type="submission" date="2023-01" db="EMBL/GenBank/DDBJ databases">
        <title>Genome assembly of the deep-sea coral Lophelia pertusa.</title>
        <authorList>
            <person name="Herrera S."/>
            <person name="Cordes E."/>
        </authorList>
    </citation>
    <scope>NUCLEOTIDE SEQUENCE</scope>
    <source>
        <strain evidence="2">USNM1676648</strain>
        <tissue evidence="2">Polyp</tissue>
    </source>
</reference>
<protein>
    <submittedName>
        <fullName evidence="2">Uncharacterized protein</fullName>
    </submittedName>
</protein>
<sequence>MLGGVTEAEEPRRHLSVENLEDLSESSVTSSLLLHSVEKGKDDHVFEYDQLSAAILGDESHIIGLLQVTEYTENLRPAGMVSFIHKSIQEFLAVWYITYRCVPEGNLGGIQEHARSLEECFVLENVFQFVCGLSDDGAVNVLKHFRSVRISDPALNLPQTIPDVANETDVPPCYVTGRHWKFNDLADHAFREVQSKAKIVKHWFDCSARWYLPS</sequence>
<proteinExistence type="predicted"/>